<sequence>MARRFPRRNAQWLARVHGQTQATGGSTTEAIILKVIKNCMKEVQDLLGNAAILGKSSLAEWIPNAVSSIKVRPDSGLAT</sequence>
<gene>
    <name evidence="1" type="ORF">TOPH_06407</name>
</gene>
<comment type="caution">
    <text evidence="1">The sequence shown here is derived from an EMBL/GenBank/DDBJ whole genome shotgun (WGS) entry which is preliminary data.</text>
</comment>
<evidence type="ECO:0000313" key="2">
    <source>
        <dbReference type="Proteomes" id="UP000036947"/>
    </source>
</evidence>
<keyword evidence="2" id="KW-1185">Reference proteome</keyword>
<name>A0A0L0N4C8_TOLOC</name>
<accession>A0A0L0N4C8</accession>
<dbReference type="EMBL" id="LFRF01000022">
    <property type="protein sequence ID" value="KND88881.1"/>
    <property type="molecule type" value="Genomic_DNA"/>
</dbReference>
<evidence type="ECO:0000313" key="1">
    <source>
        <dbReference type="EMBL" id="KND88881.1"/>
    </source>
</evidence>
<reference evidence="1 2" key="1">
    <citation type="journal article" date="2015" name="BMC Genomics">
        <title>The genome of the truffle-parasite Tolypocladium ophioglossoides and the evolution of antifungal peptaibiotics.</title>
        <authorList>
            <person name="Quandt C.A."/>
            <person name="Bushley K.E."/>
            <person name="Spatafora J.W."/>
        </authorList>
    </citation>
    <scope>NUCLEOTIDE SEQUENCE [LARGE SCALE GENOMIC DNA]</scope>
    <source>
        <strain evidence="1 2">CBS 100239</strain>
    </source>
</reference>
<proteinExistence type="predicted"/>
<organism evidence="1 2">
    <name type="scientific">Tolypocladium ophioglossoides (strain CBS 100239)</name>
    <name type="common">Snaketongue truffleclub</name>
    <name type="synonym">Elaphocordyceps ophioglossoides</name>
    <dbReference type="NCBI Taxonomy" id="1163406"/>
    <lineage>
        <taxon>Eukaryota</taxon>
        <taxon>Fungi</taxon>
        <taxon>Dikarya</taxon>
        <taxon>Ascomycota</taxon>
        <taxon>Pezizomycotina</taxon>
        <taxon>Sordariomycetes</taxon>
        <taxon>Hypocreomycetidae</taxon>
        <taxon>Hypocreales</taxon>
        <taxon>Ophiocordycipitaceae</taxon>
        <taxon>Tolypocladium</taxon>
    </lineage>
</organism>
<dbReference type="AlphaFoldDB" id="A0A0L0N4C8"/>
<protein>
    <submittedName>
        <fullName evidence="1">Uncharacterized protein</fullName>
    </submittedName>
</protein>
<dbReference type="Proteomes" id="UP000036947">
    <property type="component" value="Unassembled WGS sequence"/>
</dbReference>